<name>A0A365MQ49_GIBIN</name>
<comment type="caution">
    <text evidence="1">The sequence shown here is derived from an EMBL/GenBank/DDBJ whole genome shotgun (WGS) entry which is preliminary data.</text>
</comment>
<evidence type="ECO:0000313" key="2">
    <source>
        <dbReference type="Proteomes" id="UP000251714"/>
    </source>
</evidence>
<accession>A0A365MQ49</accession>
<protein>
    <submittedName>
        <fullName evidence="1">Uncharacterized protein</fullName>
    </submittedName>
</protein>
<dbReference type="Proteomes" id="UP000251714">
    <property type="component" value="Unassembled WGS sequence"/>
</dbReference>
<gene>
    <name evidence="1" type="ORF">FPRO05_05255</name>
</gene>
<dbReference type="AlphaFoldDB" id="A0A365MQ49"/>
<sequence length="310" mass="34568">MPEQMSFKCPHSGNEGCQATPFNTEKEAAEHALWAHHDASSYGSSCGSLLCLYRNQPANLACTTAFKDIGHFKAHILTTHTPGLGLFKGEWRATKEYDERVTNVKQQDLPAGRQIVIDTECSMFPRQLSEISILDRVSGECILNTLIQHPQGLNQSLPPTSATVAHGLESLSLQEPQKVSSNRSIPRMNVHDVAAVLQRAGVTPQSLVFTWHMNCTDLEILAEFLEAGNYHGILPTKQNCFPMIPQFRQNLPSMGPGQMKFPMGMDLIFPMFCPHSDLIGRHGQVLFDCQRTRLLCDVFDHLRKGVDDLE</sequence>
<evidence type="ECO:0000313" key="1">
    <source>
        <dbReference type="EMBL" id="RBA10666.1"/>
    </source>
</evidence>
<dbReference type="EMBL" id="PKMI01000061">
    <property type="protein sequence ID" value="RBA10666.1"/>
    <property type="molecule type" value="Genomic_DNA"/>
</dbReference>
<organism evidence="1 2">
    <name type="scientific">Gibberella intermedia</name>
    <name type="common">Bulb rot disease fungus</name>
    <name type="synonym">Fusarium proliferatum</name>
    <dbReference type="NCBI Taxonomy" id="948311"/>
    <lineage>
        <taxon>Eukaryota</taxon>
        <taxon>Fungi</taxon>
        <taxon>Dikarya</taxon>
        <taxon>Ascomycota</taxon>
        <taxon>Pezizomycotina</taxon>
        <taxon>Sordariomycetes</taxon>
        <taxon>Hypocreomycetidae</taxon>
        <taxon>Hypocreales</taxon>
        <taxon>Nectriaceae</taxon>
        <taxon>Fusarium</taxon>
        <taxon>Fusarium fujikuroi species complex</taxon>
    </lineage>
</organism>
<reference evidence="1 2" key="1">
    <citation type="submission" date="2017-12" db="EMBL/GenBank/DDBJ databases">
        <title>Genome sequence of the mycotoxigenic crop pathogen Fusarium proliferatum, strain ITEM 2341 from Date Palm.</title>
        <authorList>
            <person name="Almiman B.F."/>
            <person name="Shittu T.A."/>
            <person name="Muthumeenakshi S."/>
            <person name="Baroncelli R."/>
            <person name="Sreenivasaprasada S."/>
        </authorList>
    </citation>
    <scope>NUCLEOTIDE SEQUENCE [LARGE SCALE GENOMIC DNA]</scope>
    <source>
        <strain evidence="1 2">ITEM 2341</strain>
    </source>
</reference>
<proteinExistence type="predicted"/>